<gene>
    <name evidence="2" type="ORF">SteCoe_15277</name>
</gene>
<keyword evidence="3" id="KW-1185">Reference proteome</keyword>
<accession>A0A1R2C475</accession>
<sequence length="146" mass="16721">MEVSKEILILTSIGRIKWLKAPQKVDEIIFHLAKTFNVPELCISIKDCNTDTDVTPENYPLLVACDWDCIFKIEIDYTLKDAIMVSLEESRAKVQRSPPRSDYSSTATIKPSINPDSQKYDDSTNLLLDFDNPKTRGGKKTWRPRK</sequence>
<name>A0A1R2C475_9CILI</name>
<dbReference type="EMBL" id="MPUH01000293">
    <property type="protein sequence ID" value="OMJ83735.1"/>
    <property type="molecule type" value="Genomic_DNA"/>
</dbReference>
<feature type="compositionally biased region" description="Polar residues" evidence="1">
    <location>
        <begin position="102"/>
        <end position="117"/>
    </location>
</feature>
<feature type="compositionally biased region" description="Basic residues" evidence="1">
    <location>
        <begin position="136"/>
        <end position="146"/>
    </location>
</feature>
<evidence type="ECO:0000313" key="3">
    <source>
        <dbReference type="Proteomes" id="UP000187209"/>
    </source>
</evidence>
<dbReference type="Proteomes" id="UP000187209">
    <property type="component" value="Unassembled WGS sequence"/>
</dbReference>
<dbReference type="AlphaFoldDB" id="A0A1R2C475"/>
<reference evidence="2 3" key="1">
    <citation type="submission" date="2016-11" db="EMBL/GenBank/DDBJ databases">
        <title>The macronuclear genome of Stentor coeruleus: a giant cell with tiny introns.</title>
        <authorList>
            <person name="Slabodnick M."/>
            <person name="Ruby J.G."/>
            <person name="Reiff S.B."/>
            <person name="Swart E.C."/>
            <person name="Gosai S."/>
            <person name="Prabakaran S."/>
            <person name="Witkowska E."/>
            <person name="Larue G.E."/>
            <person name="Fisher S."/>
            <person name="Freeman R.M."/>
            <person name="Gunawardena J."/>
            <person name="Chu W."/>
            <person name="Stover N.A."/>
            <person name="Gregory B.D."/>
            <person name="Nowacki M."/>
            <person name="Derisi J."/>
            <person name="Roy S.W."/>
            <person name="Marshall W.F."/>
            <person name="Sood P."/>
        </authorList>
    </citation>
    <scope>NUCLEOTIDE SEQUENCE [LARGE SCALE GENOMIC DNA]</scope>
    <source>
        <strain evidence="2">WM001</strain>
    </source>
</reference>
<evidence type="ECO:0000313" key="2">
    <source>
        <dbReference type="EMBL" id="OMJ83735.1"/>
    </source>
</evidence>
<feature type="region of interest" description="Disordered" evidence="1">
    <location>
        <begin position="89"/>
        <end position="146"/>
    </location>
</feature>
<evidence type="ECO:0000256" key="1">
    <source>
        <dbReference type="SAM" id="MobiDB-lite"/>
    </source>
</evidence>
<protein>
    <submittedName>
        <fullName evidence="2">Uncharacterized protein</fullName>
    </submittedName>
</protein>
<comment type="caution">
    <text evidence="2">The sequence shown here is derived from an EMBL/GenBank/DDBJ whole genome shotgun (WGS) entry which is preliminary data.</text>
</comment>
<organism evidence="2 3">
    <name type="scientific">Stentor coeruleus</name>
    <dbReference type="NCBI Taxonomy" id="5963"/>
    <lineage>
        <taxon>Eukaryota</taxon>
        <taxon>Sar</taxon>
        <taxon>Alveolata</taxon>
        <taxon>Ciliophora</taxon>
        <taxon>Postciliodesmatophora</taxon>
        <taxon>Heterotrichea</taxon>
        <taxon>Heterotrichida</taxon>
        <taxon>Stentoridae</taxon>
        <taxon>Stentor</taxon>
    </lineage>
</organism>
<proteinExistence type="predicted"/>